<dbReference type="Proteomes" id="UP000013015">
    <property type="component" value="Unassembled WGS sequence"/>
</dbReference>
<organism evidence="4 5">
    <name type="scientific">Schaalia cardiffensis F0333</name>
    <dbReference type="NCBI Taxonomy" id="888050"/>
    <lineage>
        <taxon>Bacteria</taxon>
        <taxon>Bacillati</taxon>
        <taxon>Actinomycetota</taxon>
        <taxon>Actinomycetes</taxon>
        <taxon>Actinomycetales</taxon>
        <taxon>Actinomycetaceae</taxon>
        <taxon>Schaalia</taxon>
    </lineage>
</organism>
<dbReference type="InterPro" id="IPR017871">
    <property type="entry name" value="ABC_transporter-like_CS"/>
</dbReference>
<dbReference type="PROSITE" id="PS00211">
    <property type="entry name" value="ABC_TRANSPORTER_1"/>
    <property type="match status" value="1"/>
</dbReference>
<sequence>MAGSRTRTAVDIHELEIIRSKTRILNSITATIHAGEILGLLGPSGCGKTTLMRAIIGAQRIHSGSITVFGRRAGDRSLRSRIGYVSQDAAVYPDLSVLDNVTYFATLMGVGRAEAQAVIELVGLAKRSRQLVSSLSGGQRSRASIACALVADPELLVLDEPTVGLDPLTREALWDAFDDLARQGHTLIISSHVMDEAMRCDRLILMREGRILDILTPDELLKKTEKSSPDAAFLALVRADAENKGDSA</sequence>
<protein>
    <submittedName>
        <fullName evidence="4">ABC superfamily ATP binding cassette transporter ABC protein</fullName>
        <ecNumber evidence="4">3.6.3.-</ecNumber>
    </submittedName>
</protein>
<dbReference type="EMBL" id="AQHZ01000005">
    <property type="protein sequence ID" value="ENO18907.1"/>
    <property type="molecule type" value="Genomic_DNA"/>
</dbReference>
<dbReference type="HOGENOM" id="CLU_000604_1_2_11"/>
<dbReference type="CDD" id="cd03230">
    <property type="entry name" value="ABC_DR_subfamily_A"/>
    <property type="match status" value="1"/>
</dbReference>
<dbReference type="PATRIC" id="fig|888050.3.peg.237"/>
<dbReference type="EC" id="3.6.3.-" evidence="4"/>
<dbReference type="Pfam" id="PF00005">
    <property type="entry name" value="ABC_tran"/>
    <property type="match status" value="1"/>
</dbReference>
<keyword evidence="1" id="KW-0547">Nucleotide-binding</keyword>
<feature type="domain" description="ABC transporter" evidence="3">
    <location>
        <begin position="10"/>
        <end position="233"/>
    </location>
</feature>
<dbReference type="STRING" id="888050.HMPREF9004_0242"/>
<reference evidence="4 5" key="1">
    <citation type="submission" date="2013-03" db="EMBL/GenBank/DDBJ databases">
        <title>Reference genome for the Human Microbiome Project.</title>
        <authorList>
            <person name="Aqrawi P."/>
            <person name="Ayvaz T."/>
            <person name="Bess C."/>
            <person name="Blankenburg K."/>
            <person name="Coyle M."/>
            <person name="Deng J."/>
            <person name="Forbes L."/>
            <person name="Fowler G."/>
            <person name="Francisco L."/>
            <person name="Fu Q."/>
            <person name="Gibbs R."/>
            <person name="Gross S."/>
            <person name="Gubbala S."/>
            <person name="Hale W."/>
            <person name="Hemphill L."/>
            <person name="Highlander S."/>
            <person name="Hirani K."/>
            <person name="Jackson L."/>
            <person name="Jakkamsetti A."/>
            <person name="Javaid M."/>
            <person name="Jayaseelan J.C."/>
            <person name="Jiang H."/>
            <person name="Joshi V."/>
            <person name="Korchina V."/>
            <person name="Kovar C."/>
            <person name="Lara F."/>
            <person name="Lee S."/>
            <person name="Liu Y."/>
            <person name="Mata R."/>
            <person name="Mathew T."/>
            <person name="Munidasa M."/>
            <person name="Muzny D."/>
            <person name="Nazareth L."/>
            <person name="Ngo R."/>
            <person name="Nguyen L."/>
            <person name="Nguyen N."/>
            <person name="Okwuonu G."/>
            <person name="Ongeri F."/>
            <person name="Palculict T."/>
            <person name="Patil S."/>
            <person name="Petrosino J."/>
            <person name="Pham C."/>
            <person name="Pham P."/>
            <person name="Pu L.-L."/>
            <person name="Qin X."/>
            <person name="Qu J."/>
            <person name="Reid J."/>
            <person name="Ross M."/>
            <person name="Ruth R."/>
            <person name="Saada N."/>
            <person name="San Lucas F."/>
            <person name="Santibanez J."/>
            <person name="Shang Y."/>
            <person name="Simmons D."/>
            <person name="Song X.-Z."/>
            <person name="Tang L.-Y."/>
            <person name="Thornton R."/>
            <person name="Warren J."/>
            <person name="Weissenberger G."/>
            <person name="Wilczek-Boney K."/>
            <person name="Worley K."/>
            <person name="Youmans B."/>
            <person name="Zhang J."/>
            <person name="Zhang L."/>
            <person name="Zhao Z."/>
            <person name="Zhou C."/>
            <person name="Zhu D."/>
            <person name="Zhu Y."/>
        </authorList>
    </citation>
    <scope>NUCLEOTIDE SEQUENCE [LARGE SCALE GENOMIC DNA]</scope>
    <source>
        <strain evidence="4 5">F0333</strain>
    </source>
</reference>
<dbReference type="PANTHER" id="PTHR43038:SF3">
    <property type="entry name" value="ABC TRANSPORTER G FAMILY MEMBER 20 ISOFORM X1"/>
    <property type="match status" value="1"/>
</dbReference>
<dbReference type="InterPro" id="IPR003593">
    <property type="entry name" value="AAA+_ATPase"/>
</dbReference>
<gene>
    <name evidence="4" type="ORF">HMPREF9004_0242</name>
</gene>
<dbReference type="PANTHER" id="PTHR43038">
    <property type="entry name" value="ATP-BINDING CASSETTE, SUB-FAMILY H, MEMBER 1"/>
    <property type="match status" value="1"/>
</dbReference>
<evidence type="ECO:0000256" key="1">
    <source>
        <dbReference type="ARBA" id="ARBA00022741"/>
    </source>
</evidence>
<dbReference type="SMART" id="SM00382">
    <property type="entry name" value="AAA"/>
    <property type="match status" value="1"/>
</dbReference>
<dbReference type="InterPro" id="IPR003439">
    <property type="entry name" value="ABC_transporter-like_ATP-bd"/>
</dbReference>
<dbReference type="PROSITE" id="PS50893">
    <property type="entry name" value="ABC_TRANSPORTER_2"/>
    <property type="match status" value="1"/>
</dbReference>
<dbReference type="GO" id="GO:0005524">
    <property type="term" value="F:ATP binding"/>
    <property type="evidence" value="ECO:0007669"/>
    <property type="project" value="UniProtKB-KW"/>
</dbReference>
<comment type="caution">
    <text evidence="4">The sequence shown here is derived from an EMBL/GenBank/DDBJ whole genome shotgun (WGS) entry which is preliminary data.</text>
</comment>
<dbReference type="GO" id="GO:0016887">
    <property type="term" value="F:ATP hydrolysis activity"/>
    <property type="evidence" value="ECO:0007669"/>
    <property type="project" value="InterPro"/>
</dbReference>
<dbReference type="InterPro" id="IPR027417">
    <property type="entry name" value="P-loop_NTPase"/>
</dbReference>
<accession>N6X6A3</accession>
<evidence type="ECO:0000313" key="4">
    <source>
        <dbReference type="EMBL" id="ENO18907.1"/>
    </source>
</evidence>
<dbReference type="eggNOG" id="COG1131">
    <property type="taxonomic scope" value="Bacteria"/>
</dbReference>
<proteinExistence type="predicted"/>
<evidence type="ECO:0000313" key="5">
    <source>
        <dbReference type="Proteomes" id="UP000013015"/>
    </source>
</evidence>
<keyword evidence="5" id="KW-1185">Reference proteome</keyword>
<dbReference type="Gene3D" id="3.40.50.300">
    <property type="entry name" value="P-loop containing nucleotide triphosphate hydrolases"/>
    <property type="match status" value="1"/>
</dbReference>
<evidence type="ECO:0000259" key="3">
    <source>
        <dbReference type="PROSITE" id="PS50893"/>
    </source>
</evidence>
<keyword evidence="2" id="KW-0067">ATP-binding</keyword>
<dbReference type="SUPFAM" id="SSF52540">
    <property type="entry name" value="P-loop containing nucleoside triphosphate hydrolases"/>
    <property type="match status" value="1"/>
</dbReference>
<evidence type="ECO:0000256" key="2">
    <source>
        <dbReference type="ARBA" id="ARBA00022840"/>
    </source>
</evidence>
<dbReference type="AlphaFoldDB" id="N6X6A3"/>
<keyword evidence="4" id="KW-0378">Hydrolase</keyword>
<name>N6X6A3_9ACTO</name>